<keyword evidence="3" id="KW-1185">Reference proteome</keyword>
<gene>
    <name evidence="2" type="ORF">Fcan01_19029</name>
</gene>
<name>A0A226DL25_FOLCA</name>
<evidence type="ECO:0000313" key="2">
    <source>
        <dbReference type="EMBL" id="OXA45923.1"/>
    </source>
</evidence>
<evidence type="ECO:0000256" key="1">
    <source>
        <dbReference type="SAM" id="Phobius"/>
    </source>
</evidence>
<reference evidence="2 3" key="1">
    <citation type="submission" date="2015-12" db="EMBL/GenBank/DDBJ databases">
        <title>The genome of Folsomia candida.</title>
        <authorList>
            <person name="Faddeeva A."/>
            <person name="Derks M.F."/>
            <person name="Anvar Y."/>
            <person name="Smit S."/>
            <person name="Van Straalen N."/>
            <person name="Roelofs D."/>
        </authorList>
    </citation>
    <scope>NUCLEOTIDE SEQUENCE [LARGE SCALE GENOMIC DNA]</scope>
    <source>
        <strain evidence="2 3">VU population</strain>
        <tissue evidence="2">Whole body</tissue>
    </source>
</reference>
<organism evidence="2 3">
    <name type="scientific">Folsomia candida</name>
    <name type="common">Springtail</name>
    <dbReference type="NCBI Taxonomy" id="158441"/>
    <lineage>
        <taxon>Eukaryota</taxon>
        <taxon>Metazoa</taxon>
        <taxon>Ecdysozoa</taxon>
        <taxon>Arthropoda</taxon>
        <taxon>Hexapoda</taxon>
        <taxon>Collembola</taxon>
        <taxon>Entomobryomorpha</taxon>
        <taxon>Isotomoidea</taxon>
        <taxon>Isotomidae</taxon>
        <taxon>Proisotominae</taxon>
        <taxon>Folsomia</taxon>
    </lineage>
</organism>
<evidence type="ECO:0000313" key="3">
    <source>
        <dbReference type="Proteomes" id="UP000198287"/>
    </source>
</evidence>
<accession>A0A226DL25</accession>
<dbReference type="AlphaFoldDB" id="A0A226DL25"/>
<dbReference type="Proteomes" id="UP000198287">
    <property type="component" value="Unassembled WGS sequence"/>
</dbReference>
<sequence>MVDELQHFTKRPNGIYNHNGFDVALLDRVWHGYCVDNLKFRTSIVDLCQTYAYELEIMASRLNFTVHVKIVHGNIINLPVLYIYPNFRMDDDYFVEQILSITYSQEQVPAVFYCRNRNIFSNTWTVWLTPFNWTVWITIVALLAAASIRKMAVHTLIVISSIIIPIVYESLVVGNVIAPPDPPEYKNVDEFLDVFDKIILTTTSDHADEKLLLYEFEKLNITDKYKNAFEIVYNTDTSYKEIIELFKSGRKQVGVLTHLITGVIDKIKLLYDQAGMNDVYACSFFMLEQKSISYNCFGVPFLKEALRLDTTFRESGFYSLWEDLYWTKENSQNMKNQAILPGFSKLVTLLHLKMFIATWAIASGIVCVHLRPPSLTTPSVIYFISVANMAPETETGALHGEDSCNWNDLVCTI</sequence>
<keyword evidence="1" id="KW-0472">Membrane</keyword>
<protein>
    <submittedName>
        <fullName evidence="2">Uncharacterized protein</fullName>
    </submittedName>
</protein>
<keyword evidence="1" id="KW-0812">Transmembrane</keyword>
<feature type="transmembrane region" description="Helical" evidence="1">
    <location>
        <begin position="124"/>
        <end position="144"/>
    </location>
</feature>
<keyword evidence="1" id="KW-1133">Transmembrane helix</keyword>
<proteinExistence type="predicted"/>
<feature type="transmembrane region" description="Helical" evidence="1">
    <location>
        <begin position="156"/>
        <end position="178"/>
    </location>
</feature>
<dbReference type="EMBL" id="LNIX01000016">
    <property type="protein sequence ID" value="OXA45923.1"/>
    <property type="molecule type" value="Genomic_DNA"/>
</dbReference>
<comment type="caution">
    <text evidence="2">The sequence shown here is derived from an EMBL/GenBank/DDBJ whole genome shotgun (WGS) entry which is preliminary data.</text>
</comment>